<dbReference type="InterPro" id="IPR050382">
    <property type="entry name" value="MFS_Na/Anion_cotransporter"/>
</dbReference>
<evidence type="ECO:0000256" key="3">
    <source>
        <dbReference type="ARBA" id="ARBA00022692"/>
    </source>
</evidence>
<organism evidence="6 7">
    <name type="scientific">Campylobacter jejuni</name>
    <dbReference type="NCBI Taxonomy" id="197"/>
    <lineage>
        <taxon>Bacteria</taxon>
        <taxon>Pseudomonadati</taxon>
        <taxon>Campylobacterota</taxon>
        <taxon>Epsilonproteobacteria</taxon>
        <taxon>Campylobacterales</taxon>
        <taxon>Campylobacteraceae</taxon>
        <taxon>Campylobacter</taxon>
    </lineage>
</organism>
<evidence type="ECO:0000256" key="5">
    <source>
        <dbReference type="ARBA" id="ARBA00023136"/>
    </source>
</evidence>
<dbReference type="PANTHER" id="PTHR11662">
    <property type="entry name" value="SOLUTE CARRIER FAMILY 17"/>
    <property type="match status" value="1"/>
</dbReference>
<comment type="caution">
    <text evidence="6">The sequence shown here is derived from an EMBL/GenBank/DDBJ whole genome shotgun (WGS) entry which is preliminary data.</text>
</comment>
<evidence type="ECO:0000256" key="4">
    <source>
        <dbReference type="ARBA" id="ARBA00022989"/>
    </source>
</evidence>
<keyword evidence="3" id="KW-0812">Transmembrane</keyword>
<dbReference type="PROSITE" id="PS50850">
    <property type="entry name" value="MFS"/>
    <property type="match status" value="1"/>
</dbReference>
<dbReference type="RefSeq" id="WP_126211372.1">
    <property type="nucleotide sequence ID" value="NZ_JASUQW010000011.1"/>
</dbReference>
<dbReference type="AlphaFoldDB" id="A0A430WHN1"/>
<evidence type="ECO:0000256" key="1">
    <source>
        <dbReference type="ARBA" id="ARBA00004651"/>
    </source>
</evidence>
<dbReference type="Pfam" id="PF07690">
    <property type="entry name" value="MFS_1"/>
    <property type="match status" value="1"/>
</dbReference>
<dbReference type="GO" id="GO:0022857">
    <property type="term" value="F:transmembrane transporter activity"/>
    <property type="evidence" value="ECO:0007669"/>
    <property type="project" value="InterPro"/>
</dbReference>
<dbReference type="InterPro" id="IPR036259">
    <property type="entry name" value="MFS_trans_sf"/>
</dbReference>
<gene>
    <name evidence="6" type="ORF">C3H57_09000</name>
</gene>
<dbReference type="InterPro" id="IPR011701">
    <property type="entry name" value="MFS"/>
</dbReference>
<dbReference type="InterPro" id="IPR020846">
    <property type="entry name" value="MFS_dom"/>
</dbReference>
<dbReference type="GO" id="GO:0005886">
    <property type="term" value="C:plasma membrane"/>
    <property type="evidence" value="ECO:0007669"/>
    <property type="project" value="UniProtKB-SubCell"/>
</dbReference>
<reference evidence="6 7" key="1">
    <citation type="journal article" date="2019" name="Appl. Environ. Microbiol.">
        <title>Population genetics and characterization of Campylobacter jejuni isolates in western jackdaws and game birds in Finland.</title>
        <authorList>
            <person name="Kovanen S."/>
            <person name="Rossi M."/>
            <person name="Pohja-Mykra M."/>
            <person name="Nieminen T."/>
            <person name="Raunio-Saarnisto M."/>
            <person name="Sauvala M."/>
            <person name="Fredriksson-Ahomaa M."/>
            <person name="Hanninen M.L."/>
            <person name="Kivisto R."/>
        </authorList>
    </citation>
    <scope>NUCLEOTIDE SEQUENCE [LARGE SCALE GENOMIC DNA]</scope>
    <source>
        <strain evidence="6 7">CB313</strain>
    </source>
</reference>
<evidence type="ECO:0000313" key="6">
    <source>
        <dbReference type="EMBL" id="RTJ78225.1"/>
    </source>
</evidence>
<dbReference type="PIRSF" id="PIRSF002808">
    <property type="entry name" value="Hexose_phosphate_transp"/>
    <property type="match status" value="1"/>
</dbReference>
<name>A0A430WHN1_CAMJU</name>
<dbReference type="Proteomes" id="UP000288507">
    <property type="component" value="Unassembled WGS sequence"/>
</dbReference>
<dbReference type="Gene3D" id="1.20.1250.20">
    <property type="entry name" value="MFS general substrate transporter like domains"/>
    <property type="match status" value="2"/>
</dbReference>
<evidence type="ECO:0000313" key="7">
    <source>
        <dbReference type="Proteomes" id="UP000288507"/>
    </source>
</evidence>
<evidence type="ECO:0000256" key="2">
    <source>
        <dbReference type="ARBA" id="ARBA00022475"/>
    </source>
</evidence>
<dbReference type="CDD" id="cd17319">
    <property type="entry name" value="MFS_ExuT_GudP_like"/>
    <property type="match status" value="1"/>
</dbReference>
<dbReference type="PANTHER" id="PTHR11662:SF399">
    <property type="entry name" value="FI19708P1-RELATED"/>
    <property type="match status" value="1"/>
</dbReference>
<accession>A0A430WHN1</accession>
<keyword evidence="5" id="KW-0472">Membrane</keyword>
<dbReference type="SUPFAM" id="SSF103473">
    <property type="entry name" value="MFS general substrate transporter"/>
    <property type="match status" value="1"/>
</dbReference>
<keyword evidence="2" id="KW-1003">Cell membrane</keyword>
<comment type="subcellular location">
    <subcellularLocation>
        <location evidence="1">Cell membrane</location>
        <topology evidence="1">Multi-pass membrane protein</topology>
    </subcellularLocation>
</comment>
<protein>
    <submittedName>
        <fullName evidence="6">MFS transporter</fullName>
    </submittedName>
</protein>
<proteinExistence type="predicted"/>
<dbReference type="InterPro" id="IPR000849">
    <property type="entry name" value="Sugar_P_transporter"/>
</dbReference>
<sequence length="410" mass="46224">MQVRWLLAWVFFLIGLIAYMDRTNISMVASFMMESFNINKTEFGLLNSLFFIAYALAQIPSGALIQKFGNKTMTIISLMLWSCFTILTPLAGTFFILCIVRFLFGLGEAPIYPSNAAFNNNWFGKKEKARAASFLLTGSYFGPVIAPFVCVWLIEHYGWHSVFYVFGFIGLLIALLFYFLASSSPENHKFIKKEELEFIQKERFITKKEKIPWKKFLSNKEFYALGLAYFFSAYITGLFIVWLPNFLQEAKGLNLQELGFWASLPWIMICLFVAFGGIISDKILKKTDNFIKARTLLAMLGFLMFDILILAMVYSSNNALSILSLSLGFGFIGLPIVVSWAVAADKGRNQAASVSAYMNLCGNLGSALSPLIMGFMVQHWGWNVAIFFNIIPASIALIAFLFVKPQNALN</sequence>
<keyword evidence="4" id="KW-1133">Transmembrane helix</keyword>
<dbReference type="EMBL" id="PRBV01000016">
    <property type="protein sequence ID" value="RTJ78225.1"/>
    <property type="molecule type" value="Genomic_DNA"/>
</dbReference>